<reference evidence="6" key="2">
    <citation type="submission" date="2020-11" db="EMBL/GenBank/DDBJ databases">
        <authorList>
            <person name="McCartney M.A."/>
            <person name="Auch B."/>
            <person name="Kono T."/>
            <person name="Mallez S."/>
            <person name="Becker A."/>
            <person name="Gohl D.M."/>
            <person name="Silverstein K.A.T."/>
            <person name="Koren S."/>
            <person name="Bechman K.B."/>
            <person name="Herman A."/>
            <person name="Abrahante J.E."/>
            <person name="Garbe J."/>
        </authorList>
    </citation>
    <scope>NUCLEOTIDE SEQUENCE</scope>
    <source>
        <strain evidence="6">Duluth1</strain>
        <tissue evidence="6">Whole animal</tissue>
    </source>
</reference>
<dbReference type="SMART" id="SM00848">
    <property type="entry name" value="Inhibitor_I29"/>
    <property type="match status" value="1"/>
</dbReference>
<dbReference type="InterPro" id="IPR025661">
    <property type="entry name" value="Pept_asp_AS"/>
</dbReference>
<dbReference type="Proteomes" id="UP000828390">
    <property type="component" value="Unassembled WGS sequence"/>
</dbReference>
<dbReference type="CDD" id="cd02248">
    <property type="entry name" value="Peptidase_C1A"/>
    <property type="match status" value="1"/>
</dbReference>
<comment type="similarity">
    <text evidence="1">Belongs to the peptidase C1 family.</text>
</comment>
<evidence type="ECO:0000259" key="5">
    <source>
        <dbReference type="SMART" id="SM00848"/>
    </source>
</evidence>
<feature type="domain" description="Cathepsin propeptide inhibitor" evidence="5">
    <location>
        <begin position="28"/>
        <end position="85"/>
    </location>
</feature>
<dbReference type="GO" id="GO:0008234">
    <property type="term" value="F:cysteine-type peptidase activity"/>
    <property type="evidence" value="ECO:0007669"/>
    <property type="project" value="InterPro"/>
</dbReference>
<sequence>MHRQRILFAILGIHITGALSDSELDGAWQKWMGLNGKTYPNRVSEFTHRQTWERNYWRVLEHNSRHNSTFRMELNFLADQTFERASIASAKLTEDTLRFQPESDIAVSFNDILLPDSWDWRTKGAVTPVNEQGQFGDSQAYAAGECVESFSFIKTRDLVVGSSAEMHDCCTATGFATKTVFDCVHNIGGLCTDRDYPSSYEQCYNDSCTPVAKVSGGQKLQTGDEEAMKSAVYLTPVLAFVDGSLTSFQLYKEGIYSDPYCSSSTVNHALQVVGYGSLNGMDYWICRNSWGLYWGMNGYITIARNRRNMCGIASFSSYPV</sequence>
<accession>A0A9D4MN15</accession>
<dbReference type="InterPro" id="IPR039417">
    <property type="entry name" value="Peptidase_C1A_papain-like"/>
</dbReference>
<dbReference type="EMBL" id="JAIWYP010000001">
    <property type="protein sequence ID" value="KAH3880203.1"/>
    <property type="molecule type" value="Genomic_DNA"/>
</dbReference>
<evidence type="ECO:0000259" key="4">
    <source>
        <dbReference type="SMART" id="SM00645"/>
    </source>
</evidence>
<dbReference type="Gene3D" id="3.90.70.10">
    <property type="entry name" value="Cysteine proteinases"/>
    <property type="match status" value="1"/>
</dbReference>
<dbReference type="SMART" id="SM00645">
    <property type="entry name" value="Pept_C1"/>
    <property type="match status" value="1"/>
</dbReference>
<dbReference type="PROSITE" id="PS00639">
    <property type="entry name" value="THIOL_PROTEASE_HIS"/>
    <property type="match status" value="1"/>
</dbReference>
<dbReference type="GO" id="GO:0006508">
    <property type="term" value="P:proteolysis"/>
    <property type="evidence" value="ECO:0007669"/>
    <property type="project" value="InterPro"/>
</dbReference>
<proteinExistence type="inferred from homology"/>
<keyword evidence="2" id="KW-1015">Disulfide bond</keyword>
<feature type="chain" id="PRO_5039072972" evidence="3">
    <location>
        <begin position="21"/>
        <end position="320"/>
    </location>
</feature>
<dbReference type="InterPro" id="IPR000668">
    <property type="entry name" value="Peptidase_C1A_C"/>
</dbReference>
<name>A0A9D4MN15_DREPO</name>
<dbReference type="SUPFAM" id="SSF54001">
    <property type="entry name" value="Cysteine proteinases"/>
    <property type="match status" value="1"/>
</dbReference>
<dbReference type="FunFam" id="3.90.70.10:FF:000332">
    <property type="entry name" value="Cathepsin L1"/>
    <property type="match status" value="1"/>
</dbReference>
<dbReference type="PROSITE" id="PS00640">
    <property type="entry name" value="THIOL_PROTEASE_ASN"/>
    <property type="match status" value="1"/>
</dbReference>
<evidence type="ECO:0000256" key="1">
    <source>
        <dbReference type="ARBA" id="ARBA00008455"/>
    </source>
</evidence>
<feature type="signal peptide" evidence="3">
    <location>
        <begin position="1"/>
        <end position="20"/>
    </location>
</feature>
<dbReference type="InterPro" id="IPR013201">
    <property type="entry name" value="Prot_inhib_I29"/>
</dbReference>
<evidence type="ECO:0000313" key="7">
    <source>
        <dbReference type="Proteomes" id="UP000828390"/>
    </source>
</evidence>
<dbReference type="PANTHER" id="PTHR12411">
    <property type="entry name" value="CYSTEINE PROTEASE FAMILY C1-RELATED"/>
    <property type="match status" value="1"/>
</dbReference>
<reference evidence="6" key="1">
    <citation type="journal article" date="2019" name="bioRxiv">
        <title>The Genome of the Zebra Mussel, Dreissena polymorpha: A Resource for Invasive Species Research.</title>
        <authorList>
            <person name="McCartney M.A."/>
            <person name="Auch B."/>
            <person name="Kono T."/>
            <person name="Mallez S."/>
            <person name="Zhang Y."/>
            <person name="Obille A."/>
            <person name="Becker A."/>
            <person name="Abrahante J.E."/>
            <person name="Garbe J."/>
            <person name="Badalamenti J.P."/>
            <person name="Herman A."/>
            <person name="Mangelson H."/>
            <person name="Liachko I."/>
            <person name="Sullivan S."/>
            <person name="Sone E.D."/>
            <person name="Koren S."/>
            <person name="Silverstein K.A.T."/>
            <person name="Beckman K.B."/>
            <person name="Gohl D.M."/>
        </authorList>
    </citation>
    <scope>NUCLEOTIDE SEQUENCE</scope>
    <source>
        <strain evidence="6">Duluth1</strain>
        <tissue evidence="6">Whole animal</tissue>
    </source>
</reference>
<evidence type="ECO:0000256" key="2">
    <source>
        <dbReference type="ARBA" id="ARBA00023157"/>
    </source>
</evidence>
<dbReference type="OrthoDB" id="65740at2759"/>
<keyword evidence="3" id="KW-0732">Signal</keyword>
<keyword evidence="7" id="KW-1185">Reference proteome</keyword>
<dbReference type="Pfam" id="PF00112">
    <property type="entry name" value="Peptidase_C1"/>
    <property type="match status" value="1"/>
</dbReference>
<feature type="domain" description="Peptidase C1A papain C-terminal" evidence="4">
    <location>
        <begin position="114"/>
        <end position="320"/>
    </location>
</feature>
<protein>
    <submittedName>
        <fullName evidence="6">Uncharacterized protein</fullName>
    </submittedName>
</protein>
<evidence type="ECO:0000256" key="3">
    <source>
        <dbReference type="SAM" id="SignalP"/>
    </source>
</evidence>
<comment type="caution">
    <text evidence="6">The sequence shown here is derived from an EMBL/GenBank/DDBJ whole genome shotgun (WGS) entry which is preliminary data.</text>
</comment>
<dbReference type="InterPro" id="IPR025660">
    <property type="entry name" value="Pept_his_AS"/>
</dbReference>
<dbReference type="InterPro" id="IPR038765">
    <property type="entry name" value="Papain-like_cys_pep_sf"/>
</dbReference>
<evidence type="ECO:0000313" key="6">
    <source>
        <dbReference type="EMBL" id="KAH3880203.1"/>
    </source>
</evidence>
<gene>
    <name evidence="6" type="ORF">DPMN_004112</name>
</gene>
<organism evidence="6 7">
    <name type="scientific">Dreissena polymorpha</name>
    <name type="common">Zebra mussel</name>
    <name type="synonym">Mytilus polymorpha</name>
    <dbReference type="NCBI Taxonomy" id="45954"/>
    <lineage>
        <taxon>Eukaryota</taxon>
        <taxon>Metazoa</taxon>
        <taxon>Spiralia</taxon>
        <taxon>Lophotrochozoa</taxon>
        <taxon>Mollusca</taxon>
        <taxon>Bivalvia</taxon>
        <taxon>Autobranchia</taxon>
        <taxon>Heteroconchia</taxon>
        <taxon>Euheterodonta</taxon>
        <taxon>Imparidentia</taxon>
        <taxon>Neoheterodontei</taxon>
        <taxon>Myida</taxon>
        <taxon>Dreissenoidea</taxon>
        <taxon>Dreissenidae</taxon>
        <taxon>Dreissena</taxon>
    </lineage>
</organism>
<dbReference type="InterPro" id="IPR013128">
    <property type="entry name" value="Peptidase_C1A"/>
</dbReference>
<dbReference type="AlphaFoldDB" id="A0A9D4MN15"/>
<dbReference type="Pfam" id="PF08246">
    <property type="entry name" value="Inhibitor_I29"/>
    <property type="match status" value="1"/>
</dbReference>